<evidence type="ECO:0000256" key="3">
    <source>
        <dbReference type="ARBA" id="ARBA00022679"/>
    </source>
</evidence>
<dbReference type="GO" id="GO:0061630">
    <property type="term" value="F:ubiquitin protein ligase activity"/>
    <property type="evidence" value="ECO:0007669"/>
    <property type="project" value="UniProtKB-EC"/>
</dbReference>
<evidence type="ECO:0000256" key="6">
    <source>
        <dbReference type="ARBA" id="ARBA00022786"/>
    </source>
</evidence>
<keyword evidence="5" id="KW-0863">Zinc-finger</keyword>
<feature type="region of interest" description="Disordered" evidence="8">
    <location>
        <begin position="344"/>
        <end position="363"/>
    </location>
</feature>
<sequence length="968" mass="104625">MQGQKSTIDSVPENVDINLGSFPLTDSMTQQTYLSNRPNQEAVCSSSYATSTDASSSSHAVGDGGESFNAWNFASNQEGQPNFDGMKVEQGWSPSICTPTGAGPSSATRQLELQHSVLFPETAVSRNSDANLVRQNNPNAGPSISTFLTWESEDGNSTAVRSGNSAHSSGSSSHMDGRIAGSSSSMAAWGSSSCKRKALEGTSGQSNPSASSSSIPQAENFTWPNETPPAGNAPDPMNLSPPSSWNSPNVNFLEHLGPSTGLSMRESDFEPFPPVSITMGMGAAIGPRGFDSRGSSGPQQEPFTFNLASSPLSSLGHSRHSSGFSLSHRPGLSDLRSTRGALMNASASQTTQSNAIQEPQLPRNSLGIPWTGAQHSRSGSFTSSFLPGGSLDEVNSGSMSRYVSETPVVSSASETRNMVQDPPSWDLAAGLTSQSPSNVSSFRRVGQSSGSRSSLPPFVTPRPMSQEIRRVLELTPWGPELFDGQNTHLPGPSSSGPSSGPQGNGINSLGRRQHYHRPGFSVDRQGEELLAMSESPLRAFIGDIEGRNRVIAEIRQVLNAMRRGENLRAEDYMLFEPLMFQGLAEMHDRHRDMRLDVDNMSYEELLELEERIGDVSTGLKEETILKFLKQHKSQMPAGEKSLKDSEPCCICQEQYVDGDDIGELDCGHDFHVKSFGNARSKVEHGDEQSVNLWNDKLVGSSSLRSFIHGPLPHDEEIRKASSIISSSREWKLDSLPFVLGSSVTAAIRGIPLSSTISDCDRVVDNKPIPSSSDAVKPIRALEDAIKELRTRKRVRREGVSVGTTSFNNSGSSAPAFNNNSEKLPSGYQYQAPIPYFEVYLTYPNNMAASASGQTSNSNPLPAPTVNSNLNNIIHIQTWTSSKVYLYISGGVACIGIVSLIKSSLLPAIRTMLENHNFELLSMRSSSRGNWKSFFLKIRTSRPTPDQMLNGVTTRQLYKDVANEIALIV</sequence>
<feature type="compositionally biased region" description="Low complexity" evidence="8">
    <location>
        <begin position="162"/>
        <end position="193"/>
    </location>
</feature>
<name>A0A218X2I2_PUNGR</name>
<dbReference type="InterPro" id="IPR045191">
    <property type="entry name" value="MBR1/2-like"/>
</dbReference>
<evidence type="ECO:0000256" key="7">
    <source>
        <dbReference type="ARBA" id="ARBA00022833"/>
    </source>
</evidence>
<evidence type="ECO:0000256" key="4">
    <source>
        <dbReference type="ARBA" id="ARBA00022723"/>
    </source>
</evidence>
<evidence type="ECO:0000256" key="2">
    <source>
        <dbReference type="ARBA" id="ARBA00012483"/>
    </source>
</evidence>
<dbReference type="Gene3D" id="3.30.40.10">
    <property type="entry name" value="Zinc/RING finger domain, C3HC4 (zinc finger)"/>
    <property type="match status" value="1"/>
</dbReference>
<evidence type="ECO:0000256" key="1">
    <source>
        <dbReference type="ARBA" id="ARBA00000900"/>
    </source>
</evidence>
<feature type="compositionally biased region" description="Polar residues" evidence="8">
    <location>
        <begin position="345"/>
        <end position="357"/>
    </location>
</feature>
<evidence type="ECO:0000313" key="10">
    <source>
        <dbReference type="Proteomes" id="UP000197138"/>
    </source>
</evidence>
<dbReference type="AlphaFoldDB" id="A0A218X2I2"/>
<dbReference type="PANTHER" id="PTHR22937:SF224">
    <property type="entry name" value="E3 UBIQUITIN-PROTEIN LIGASE MBR1-RELATED"/>
    <property type="match status" value="1"/>
</dbReference>
<feature type="compositionally biased region" description="Low complexity" evidence="8">
    <location>
        <begin position="236"/>
        <end position="245"/>
    </location>
</feature>
<feature type="region of interest" description="Disordered" evidence="8">
    <location>
        <begin position="479"/>
        <end position="522"/>
    </location>
</feature>
<dbReference type="EC" id="2.3.2.27" evidence="2"/>
<evidence type="ECO:0000256" key="8">
    <source>
        <dbReference type="SAM" id="MobiDB-lite"/>
    </source>
</evidence>
<feature type="region of interest" description="Disordered" evidence="8">
    <location>
        <begin position="431"/>
        <end position="461"/>
    </location>
</feature>
<keyword evidence="3" id="KW-0808">Transferase</keyword>
<dbReference type="PANTHER" id="PTHR22937">
    <property type="entry name" value="E3 UBIQUITIN-PROTEIN LIGASE RNF165"/>
    <property type="match status" value="1"/>
</dbReference>
<feature type="region of interest" description="Disordered" evidence="8">
    <location>
        <begin position="155"/>
        <end position="245"/>
    </location>
</feature>
<dbReference type="GO" id="GO:0008270">
    <property type="term" value="F:zinc ion binding"/>
    <property type="evidence" value="ECO:0007669"/>
    <property type="project" value="UniProtKB-KW"/>
</dbReference>
<dbReference type="EMBL" id="MTKT01002492">
    <property type="protein sequence ID" value="OWM79207.1"/>
    <property type="molecule type" value="Genomic_DNA"/>
</dbReference>
<comment type="caution">
    <text evidence="9">The sequence shown here is derived from an EMBL/GenBank/DDBJ whole genome shotgun (WGS) entry which is preliminary data.</text>
</comment>
<gene>
    <name evidence="9" type="ORF">CDL15_Pgr003379</name>
</gene>
<feature type="compositionally biased region" description="Low complexity" evidence="8">
    <location>
        <begin position="203"/>
        <end position="214"/>
    </location>
</feature>
<protein>
    <recommendedName>
        <fullName evidence="2">RING-type E3 ubiquitin transferase</fullName>
        <ecNumber evidence="2">2.3.2.27</ecNumber>
    </recommendedName>
</protein>
<keyword evidence="4" id="KW-0479">Metal-binding</keyword>
<feature type="compositionally biased region" description="Low complexity" evidence="8">
    <location>
        <begin position="439"/>
        <end position="454"/>
    </location>
</feature>
<accession>A0A218X2I2</accession>
<evidence type="ECO:0000256" key="5">
    <source>
        <dbReference type="ARBA" id="ARBA00022771"/>
    </source>
</evidence>
<dbReference type="InterPro" id="IPR013083">
    <property type="entry name" value="Znf_RING/FYVE/PHD"/>
</dbReference>
<comment type="catalytic activity">
    <reaction evidence="1">
        <text>S-ubiquitinyl-[E2 ubiquitin-conjugating enzyme]-L-cysteine + [acceptor protein]-L-lysine = [E2 ubiquitin-conjugating enzyme]-L-cysteine + N(6)-ubiquitinyl-[acceptor protein]-L-lysine.</text>
        <dbReference type="EC" id="2.3.2.27"/>
    </reaction>
</comment>
<dbReference type="Proteomes" id="UP000197138">
    <property type="component" value="Unassembled WGS sequence"/>
</dbReference>
<keyword evidence="7" id="KW-0862">Zinc</keyword>
<reference evidence="10" key="1">
    <citation type="journal article" date="2017" name="Plant J.">
        <title>The pomegranate (Punica granatum L.) genome and the genomics of punicalagin biosynthesis.</title>
        <authorList>
            <person name="Qin G."/>
            <person name="Xu C."/>
            <person name="Ming R."/>
            <person name="Tang H."/>
            <person name="Guyot R."/>
            <person name="Kramer E.M."/>
            <person name="Hu Y."/>
            <person name="Yi X."/>
            <person name="Qi Y."/>
            <person name="Xu X."/>
            <person name="Gao Z."/>
            <person name="Pan H."/>
            <person name="Jian J."/>
            <person name="Tian Y."/>
            <person name="Yue Z."/>
            <person name="Xu Y."/>
        </authorList>
    </citation>
    <scope>NUCLEOTIDE SEQUENCE [LARGE SCALE GENOMIC DNA]</scope>
    <source>
        <strain evidence="10">cv. Dabenzi</strain>
    </source>
</reference>
<evidence type="ECO:0000313" key="9">
    <source>
        <dbReference type="EMBL" id="OWM79207.1"/>
    </source>
</evidence>
<feature type="compositionally biased region" description="Polar residues" evidence="8">
    <location>
        <begin position="215"/>
        <end position="225"/>
    </location>
</feature>
<keyword evidence="6" id="KW-0833">Ubl conjugation pathway</keyword>
<proteinExistence type="predicted"/>
<feature type="compositionally biased region" description="Low complexity" evidence="8">
    <location>
        <begin position="490"/>
        <end position="505"/>
    </location>
</feature>
<dbReference type="SUPFAM" id="SSF57850">
    <property type="entry name" value="RING/U-box"/>
    <property type="match status" value="1"/>
</dbReference>
<organism evidence="9 10">
    <name type="scientific">Punica granatum</name>
    <name type="common">Pomegranate</name>
    <dbReference type="NCBI Taxonomy" id="22663"/>
    <lineage>
        <taxon>Eukaryota</taxon>
        <taxon>Viridiplantae</taxon>
        <taxon>Streptophyta</taxon>
        <taxon>Embryophyta</taxon>
        <taxon>Tracheophyta</taxon>
        <taxon>Spermatophyta</taxon>
        <taxon>Magnoliopsida</taxon>
        <taxon>eudicotyledons</taxon>
        <taxon>Gunneridae</taxon>
        <taxon>Pentapetalae</taxon>
        <taxon>rosids</taxon>
        <taxon>malvids</taxon>
        <taxon>Myrtales</taxon>
        <taxon>Lythraceae</taxon>
        <taxon>Punica</taxon>
    </lineage>
</organism>